<dbReference type="GeneID" id="119734433"/>
<sequence length="149" mass="17077">MRIYPAVMNNAAPDLQWMIIRNNSCFLKKGNGLTFSSEPNNLKNKNTFKFNGLIHRKTVGIEAAKDGKGVVLVTKKIRGVANKPAKQYSRIELKKDARRTLTSIRHVLKKNKYRRDIKNAALRRASAILRSQKPVMPLRKKRGSRSKRH</sequence>
<dbReference type="CTD" id="6158"/>
<dbReference type="InterPro" id="IPR029004">
    <property type="entry name" value="Ribosomal_eL28/Mak16"/>
</dbReference>
<dbReference type="GO" id="GO:0003735">
    <property type="term" value="F:structural constituent of ribosome"/>
    <property type="evidence" value="ECO:0007669"/>
    <property type="project" value="InterPro"/>
</dbReference>
<dbReference type="Proteomes" id="UP000887568">
    <property type="component" value="Unplaced"/>
</dbReference>
<accession>A0A914AKC6</accession>
<dbReference type="GO" id="GO:0006412">
    <property type="term" value="P:translation"/>
    <property type="evidence" value="ECO:0007669"/>
    <property type="project" value="InterPro"/>
</dbReference>
<dbReference type="Gene3D" id="3.30.390.110">
    <property type="match status" value="1"/>
</dbReference>
<feature type="domain" description="Ribosomal eL28/Mak16" evidence="6">
    <location>
        <begin position="15"/>
        <end position="131"/>
    </location>
</feature>
<evidence type="ECO:0000256" key="2">
    <source>
        <dbReference type="ARBA" id="ARBA00022980"/>
    </source>
</evidence>
<dbReference type="OMA" id="GKYGQRP"/>
<dbReference type="GO" id="GO:1990904">
    <property type="term" value="C:ribonucleoprotein complex"/>
    <property type="evidence" value="ECO:0007669"/>
    <property type="project" value="UniProtKB-KW"/>
</dbReference>
<keyword evidence="2" id="KW-0689">Ribosomal protein</keyword>
<dbReference type="InterPro" id="IPR002672">
    <property type="entry name" value="Ribosomal_eL28"/>
</dbReference>
<keyword evidence="8" id="KW-1185">Reference proteome</keyword>
<comment type="similarity">
    <text evidence="1">Belongs to the eukaryotic ribosomal protein eL28 family.</text>
</comment>
<dbReference type="RefSeq" id="XP_038063864.1">
    <property type="nucleotide sequence ID" value="XM_038207936.1"/>
</dbReference>
<dbReference type="AlphaFoldDB" id="A0A914AKC6"/>
<reference evidence="7" key="1">
    <citation type="submission" date="2022-11" db="UniProtKB">
        <authorList>
            <consortium name="EnsemblMetazoa"/>
        </authorList>
    </citation>
    <scope>IDENTIFICATION</scope>
</reference>
<evidence type="ECO:0000259" key="6">
    <source>
        <dbReference type="Pfam" id="PF01778"/>
    </source>
</evidence>
<keyword evidence="3" id="KW-0687">Ribonucleoprotein</keyword>
<organism evidence="7 8">
    <name type="scientific">Patiria miniata</name>
    <name type="common">Bat star</name>
    <name type="synonym">Asterina miniata</name>
    <dbReference type="NCBI Taxonomy" id="46514"/>
    <lineage>
        <taxon>Eukaryota</taxon>
        <taxon>Metazoa</taxon>
        <taxon>Echinodermata</taxon>
        <taxon>Eleutherozoa</taxon>
        <taxon>Asterozoa</taxon>
        <taxon>Asteroidea</taxon>
        <taxon>Valvatacea</taxon>
        <taxon>Valvatida</taxon>
        <taxon>Asterinidae</taxon>
        <taxon>Patiria</taxon>
    </lineage>
</organism>
<proteinExistence type="inferred from homology"/>
<dbReference type="FunFam" id="3.30.390.110:FF:000002">
    <property type="entry name" value="60S ribosomal protein L28"/>
    <property type="match status" value="1"/>
</dbReference>
<dbReference type="GO" id="GO:0005840">
    <property type="term" value="C:ribosome"/>
    <property type="evidence" value="ECO:0007669"/>
    <property type="project" value="UniProtKB-KW"/>
</dbReference>
<name>A0A914AKC6_PATMI</name>
<evidence type="ECO:0000313" key="7">
    <source>
        <dbReference type="EnsemblMetazoa" id="XP_038063864.1"/>
    </source>
</evidence>
<dbReference type="Pfam" id="PF01778">
    <property type="entry name" value="Ribosomal_L28e"/>
    <property type="match status" value="1"/>
</dbReference>
<evidence type="ECO:0000256" key="3">
    <source>
        <dbReference type="ARBA" id="ARBA00023274"/>
    </source>
</evidence>
<evidence type="ECO:0000256" key="5">
    <source>
        <dbReference type="ARBA" id="ARBA00035330"/>
    </source>
</evidence>
<evidence type="ECO:0000313" key="8">
    <source>
        <dbReference type="Proteomes" id="UP000887568"/>
    </source>
</evidence>
<evidence type="ECO:0000256" key="1">
    <source>
        <dbReference type="ARBA" id="ARBA00007926"/>
    </source>
</evidence>
<protein>
    <recommendedName>
        <fullName evidence="4">Large ribosomal subunit protein eL28</fullName>
    </recommendedName>
    <alternativeName>
        <fullName evidence="5">60S ribosomal protein L28</fullName>
    </alternativeName>
</protein>
<dbReference type="EnsemblMetazoa" id="XM_038207936.1">
    <property type="protein sequence ID" value="XP_038063864.1"/>
    <property type="gene ID" value="LOC119734433"/>
</dbReference>
<dbReference type="OrthoDB" id="338850at2759"/>
<evidence type="ECO:0000256" key="4">
    <source>
        <dbReference type="ARBA" id="ARBA00035223"/>
    </source>
</evidence>
<dbReference type="PANTHER" id="PTHR10544">
    <property type="entry name" value="60S RIBOSOMAL PROTEIN L28"/>
    <property type="match status" value="1"/>
</dbReference>